<evidence type="ECO:0000313" key="2">
    <source>
        <dbReference type="EMBL" id="CAF4718616.1"/>
    </source>
</evidence>
<dbReference type="Gene3D" id="2.40.30.300">
    <property type="match status" value="1"/>
</dbReference>
<sequence>HLTLESAAQKLTVEIQPCPLSERGELKAIPIQHILIREISAVRVYLPDDLRTKEARQ</sequence>
<protein>
    <recommendedName>
        <fullName evidence="1">Exosome RNA helicase MTR4-like beta-barrel domain-containing protein</fullName>
    </recommendedName>
</protein>
<dbReference type="Proteomes" id="UP000663866">
    <property type="component" value="Unassembled WGS sequence"/>
</dbReference>
<feature type="non-terminal residue" evidence="3">
    <location>
        <position position="57"/>
    </location>
</feature>
<keyword evidence="4" id="KW-1185">Reference proteome</keyword>
<proteinExistence type="predicted"/>
<feature type="domain" description="Exosome RNA helicase MTR4-like beta-barrel" evidence="1">
    <location>
        <begin position="9"/>
        <end position="57"/>
    </location>
</feature>
<organism evidence="3 4">
    <name type="scientific">Rotaria magnacalcarata</name>
    <dbReference type="NCBI Taxonomy" id="392030"/>
    <lineage>
        <taxon>Eukaryota</taxon>
        <taxon>Metazoa</taxon>
        <taxon>Spiralia</taxon>
        <taxon>Gnathifera</taxon>
        <taxon>Rotifera</taxon>
        <taxon>Eurotatoria</taxon>
        <taxon>Bdelloidea</taxon>
        <taxon>Philodinida</taxon>
        <taxon>Philodinidae</taxon>
        <taxon>Rotaria</taxon>
    </lineage>
</organism>
<evidence type="ECO:0000259" key="1">
    <source>
        <dbReference type="Pfam" id="PF13234"/>
    </source>
</evidence>
<reference evidence="3" key="1">
    <citation type="submission" date="2021-02" db="EMBL/GenBank/DDBJ databases">
        <authorList>
            <person name="Nowell W R."/>
        </authorList>
    </citation>
    <scope>NUCLEOTIDE SEQUENCE</scope>
</reference>
<dbReference type="EMBL" id="CAJOBG010116036">
    <property type="protein sequence ID" value="CAF4759319.1"/>
    <property type="molecule type" value="Genomic_DNA"/>
</dbReference>
<gene>
    <name evidence="2" type="ORF">OVN521_LOCUS49004</name>
    <name evidence="3" type="ORF">OVN521_LOCUS50429</name>
</gene>
<evidence type="ECO:0000313" key="4">
    <source>
        <dbReference type="Proteomes" id="UP000663866"/>
    </source>
</evidence>
<feature type="non-terminal residue" evidence="3">
    <location>
        <position position="1"/>
    </location>
</feature>
<accession>A0A821LZE6</accession>
<comment type="caution">
    <text evidence="3">The sequence shown here is derived from an EMBL/GenBank/DDBJ whole genome shotgun (WGS) entry which is preliminary data.</text>
</comment>
<dbReference type="Pfam" id="PF13234">
    <property type="entry name" value="MTR4_beta-barrel"/>
    <property type="match status" value="1"/>
</dbReference>
<dbReference type="AlphaFoldDB" id="A0A821LZE6"/>
<evidence type="ECO:0000313" key="3">
    <source>
        <dbReference type="EMBL" id="CAF4759319.1"/>
    </source>
</evidence>
<name>A0A821LZE6_9BILA</name>
<dbReference type="InterPro" id="IPR025696">
    <property type="entry name" value="Beta-barrel_MTR4"/>
</dbReference>
<dbReference type="EMBL" id="CAJOBG010105080">
    <property type="protein sequence ID" value="CAF4718616.1"/>
    <property type="molecule type" value="Genomic_DNA"/>
</dbReference>